<dbReference type="PANTHER" id="PTHR43794">
    <property type="entry name" value="AMINOHYDROLASE SSNA-RELATED"/>
    <property type="match status" value="1"/>
</dbReference>
<protein>
    <submittedName>
        <fullName evidence="4">Amidohydrolase</fullName>
    </submittedName>
</protein>
<reference evidence="4 5" key="1">
    <citation type="submission" date="2019-07" db="EMBL/GenBank/DDBJ databases">
        <title>Litoreibacter alkalisoli sp. nov., isolated from saline-alkaline soil.</title>
        <authorList>
            <person name="Wang S."/>
            <person name="Xu L."/>
            <person name="Xing Y.-T."/>
            <person name="Sun J.-Q."/>
        </authorList>
    </citation>
    <scope>NUCLEOTIDE SEQUENCE [LARGE SCALE GENOMIC DNA]</scope>
    <source>
        <strain evidence="4 5">LN3S51</strain>
        <plasmid evidence="4 5">unnamed2</plasmid>
    </source>
</reference>
<dbReference type="Gene3D" id="3.20.20.140">
    <property type="entry name" value="Metal-dependent hydrolases"/>
    <property type="match status" value="1"/>
</dbReference>
<dbReference type="SUPFAM" id="SSF51338">
    <property type="entry name" value="Composite domain of metallo-dependent hydrolases"/>
    <property type="match status" value="1"/>
</dbReference>
<name>A0A5B8IBE1_9RHOB</name>
<dbReference type="InterPro" id="IPR011059">
    <property type="entry name" value="Metal-dep_hydrolase_composite"/>
</dbReference>
<feature type="domain" description="Amidohydrolase-related" evidence="3">
    <location>
        <begin position="61"/>
        <end position="408"/>
    </location>
</feature>
<evidence type="ECO:0000259" key="3">
    <source>
        <dbReference type="Pfam" id="PF01979"/>
    </source>
</evidence>
<dbReference type="AlphaFoldDB" id="A0A5B8IBE1"/>
<dbReference type="Proteomes" id="UP000318483">
    <property type="component" value="Plasmid unnamed2"/>
</dbReference>
<dbReference type="InterPro" id="IPR050287">
    <property type="entry name" value="MTA/SAH_deaminase"/>
</dbReference>
<dbReference type="CDD" id="cd01298">
    <property type="entry name" value="ATZ_TRZ_like"/>
    <property type="match status" value="1"/>
</dbReference>
<dbReference type="KEGG" id="lit:FPZ52_13595"/>
<dbReference type="GO" id="GO:0016810">
    <property type="term" value="F:hydrolase activity, acting on carbon-nitrogen (but not peptide) bonds"/>
    <property type="evidence" value="ECO:0007669"/>
    <property type="project" value="InterPro"/>
</dbReference>
<organism evidence="4 5">
    <name type="scientific">Qingshengfaniella alkalisoli</name>
    <dbReference type="NCBI Taxonomy" id="2599296"/>
    <lineage>
        <taxon>Bacteria</taxon>
        <taxon>Pseudomonadati</taxon>
        <taxon>Pseudomonadota</taxon>
        <taxon>Alphaproteobacteria</taxon>
        <taxon>Rhodobacterales</taxon>
        <taxon>Paracoccaceae</taxon>
        <taxon>Qingshengfaniella</taxon>
    </lineage>
</organism>
<dbReference type="Gene3D" id="2.30.40.10">
    <property type="entry name" value="Urease, subunit C, domain 1"/>
    <property type="match status" value="1"/>
</dbReference>
<proteinExistence type="inferred from homology"/>
<evidence type="ECO:0000256" key="2">
    <source>
        <dbReference type="ARBA" id="ARBA00022801"/>
    </source>
</evidence>
<evidence type="ECO:0000313" key="5">
    <source>
        <dbReference type="Proteomes" id="UP000318483"/>
    </source>
</evidence>
<comment type="similarity">
    <text evidence="1">Belongs to the metallo-dependent hydrolases superfamily. ATZ/TRZ family.</text>
</comment>
<dbReference type="Pfam" id="PF01979">
    <property type="entry name" value="Amidohydro_1"/>
    <property type="match status" value="1"/>
</dbReference>
<dbReference type="InterPro" id="IPR006680">
    <property type="entry name" value="Amidohydro-rel"/>
</dbReference>
<evidence type="ECO:0000256" key="1">
    <source>
        <dbReference type="ARBA" id="ARBA00006745"/>
    </source>
</evidence>
<dbReference type="SUPFAM" id="SSF51556">
    <property type="entry name" value="Metallo-dependent hydrolases"/>
    <property type="match status" value="1"/>
</dbReference>
<dbReference type="OrthoDB" id="9796020at2"/>
<keyword evidence="5" id="KW-1185">Reference proteome</keyword>
<geneLocation type="plasmid" evidence="4 5">
    <name>unnamed2</name>
</geneLocation>
<sequence length="446" mass="48098">MLHPAKRGRVTLLTNARILTMDADMTEIERGWIRIDGDRITALGTGTPDDITGATDMGGDLVMPGMVNPHSHIAMTLFRGLGEDVDDRLFRYILPLERECVTADAVSTGARLATLELIRGGVTTVADMYYFEAEIGRAVADAGIRGVVGQTLGNFDAPDHDSFDQAFALTDALVDEFRNHPRVTPSIAPHAPYSTGPEIMARVARWAADNPGVPVQMHLGETDGENDWSREHGGTPVEITDRAGLLIPGLIAAHCLHVSDSDISLMAERGVGVAHNARANGKGGRGIAPVTEMRGAGIPVGISTDGPMSSNTLDLFSQFAPVSMFQKLRGHSRKPMPSRDVIRMASIEGAQVLGMADRIGSLEVGKQADLIRISLDDPRLQPVYDIYSTLVFAAGPSDIRATMVAGEWLMQDRQMITLETARIMSDARQVAHTFGAKIAEIDRRST</sequence>
<dbReference type="PANTHER" id="PTHR43794:SF11">
    <property type="entry name" value="AMIDOHYDROLASE-RELATED DOMAIN-CONTAINING PROTEIN"/>
    <property type="match status" value="1"/>
</dbReference>
<accession>A0A5B8IBE1</accession>
<dbReference type="InterPro" id="IPR032466">
    <property type="entry name" value="Metal_Hydrolase"/>
</dbReference>
<keyword evidence="2 4" id="KW-0378">Hydrolase</keyword>
<dbReference type="EMBL" id="CP042263">
    <property type="protein sequence ID" value="QDY70746.1"/>
    <property type="molecule type" value="Genomic_DNA"/>
</dbReference>
<keyword evidence="4" id="KW-0614">Plasmid</keyword>
<evidence type="ECO:0000313" key="4">
    <source>
        <dbReference type="EMBL" id="QDY70746.1"/>
    </source>
</evidence>
<gene>
    <name evidence="4" type="ORF">FPZ52_13595</name>
</gene>